<keyword evidence="9 11" id="KW-0368">Histidine biosynthesis</keyword>
<evidence type="ECO:0000256" key="5">
    <source>
        <dbReference type="ARBA" id="ARBA00022576"/>
    </source>
</evidence>
<sequence length="355" mass="39218">MSKYWSQVVHGLTPYTPGEQPKIANLIKLNTNENPYGPSPKVLEALRGEAADSLRLYPDPNSDRLKQAIAEFHGLTPAQVFVGNGSDEVLAHVFLALLKHDAPLLFPDITYSFYPVYCGLYDIDYQTVPLTQTFEINVDDYRVANGGIIFPNPNAPTGRVLALSEIRRLLDANTESVVVIDEAYIDFGGESAVTLVNAYPQLLVTHTLSKSRSLAGLRVGYAVGHPELIDALHRVKDSFNSYPIDRFASAGAVAAMEDVDYFEATRQRVMASREKLVEAMQALGFEVLPSGANFIFARHPHRDALGLTTALRERSIIVRHFKKPARIDQFMRITVGTDEECEALIAALKDILSAT</sequence>
<dbReference type="KEGG" id="mei:Msip34_0267"/>
<proteinExistence type="inferred from homology"/>
<gene>
    <name evidence="11" type="primary">hisC</name>
    <name evidence="13" type="ordered locus">Msip34_0267</name>
</gene>
<evidence type="ECO:0000256" key="4">
    <source>
        <dbReference type="ARBA" id="ARBA00011738"/>
    </source>
</evidence>
<dbReference type="HAMAP" id="MF_01023">
    <property type="entry name" value="HisC_aminotrans_2"/>
    <property type="match status" value="1"/>
</dbReference>
<comment type="similarity">
    <text evidence="3 11">Belongs to the class-II pyridoxal-phosphate-dependent aminotransferase family. Histidinol-phosphate aminotransferase subfamily.</text>
</comment>
<dbReference type="GO" id="GO:0000105">
    <property type="term" value="P:L-histidine biosynthetic process"/>
    <property type="evidence" value="ECO:0007669"/>
    <property type="project" value="UniProtKB-UniRule"/>
</dbReference>
<dbReference type="HOGENOM" id="CLU_017584_3_0_4"/>
<evidence type="ECO:0000256" key="6">
    <source>
        <dbReference type="ARBA" id="ARBA00022605"/>
    </source>
</evidence>
<dbReference type="OrthoDB" id="9809616at2"/>
<dbReference type="Gene3D" id="3.90.1150.10">
    <property type="entry name" value="Aspartate Aminotransferase, domain 1"/>
    <property type="match status" value="1"/>
</dbReference>
<reference evidence="13 14" key="2">
    <citation type="journal article" date="2011" name="J. Bacteriol.">
        <title>Genomes of three methylotrophs from a single niche uncover genetic and metabolic divergence of Methylophilaceae.</title>
        <authorList>
            <person name="Lapidus A."/>
            <person name="Clum A."/>
            <person name="Labutti K."/>
            <person name="Kaluzhnaya M.G."/>
            <person name="Lim S."/>
            <person name="Beck D.A."/>
            <person name="Glavina Del Rio T."/>
            <person name="Nolan M."/>
            <person name="Mavromatis K."/>
            <person name="Huntemann M."/>
            <person name="Lucas S."/>
            <person name="Lidstrom M.E."/>
            <person name="Ivanova N."/>
            <person name="Chistoserdova L."/>
        </authorList>
    </citation>
    <scope>NUCLEOTIDE SEQUENCE [LARGE SCALE GENOMIC DNA]</scope>
    <source>
        <strain evidence="13 14">SIP3-4</strain>
    </source>
</reference>
<dbReference type="InterPro" id="IPR015421">
    <property type="entry name" value="PyrdxlP-dep_Trfase_major"/>
</dbReference>
<dbReference type="Gene3D" id="3.40.640.10">
    <property type="entry name" value="Type I PLP-dependent aspartate aminotransferase-like (Major domain)"/>
    <property type="match status" value="1"/>
</dbReference>
<dbReference type="InterPro" id="IPR015422">
    <property type="entry name" value="PyrdxlP-dep_Trfase_small"/>
</dbReference>
<dbReference type="eggNOG" id="COG0079">
    <property type="taxonomic scope" value="Bacteria"/>
</dbReference>
<dbReference type="GO" id="GO:0004400">
    <property type="term" value="F:histidinol-phosphate transaminase activity"/>
    <property type="evidence" value="ECO:0007669"/>
    <property type="project" value="UniProtKB-UniRule"/>
</dbReference>
<dbReference type="InterPro" id="IPR005861">
    <property type="entry name" value="HisP_aminotrans"/>
</dbReference>
<comment type="catalytic activity">
    <reaction evidence="10 11">
        <text>L-histidinol phosphate + 2-oxoglutarate = 3-(imidazol-4-yl)-2-oxopropyl phosphate + L-glutamate</text>
        <dbReference type="Rhea" id="RHEA:23744"/>
        <dbReference type="ChEBI" id="CHEBI:16810"/>
        <dbReference type="ChEBI" id="CHEBI:29985"/>
        <dbReference type="ChEBI" id="CHEBI:57766"/>
        <dbReference type="ChEBI" id="CHEBI:57980"/>
        <dbReference type="EC" id="2.6.1.9"/>
    </reaction>
</comment>
<evidence type="ECO:0000313" key="13">
    <source>
        <dbReference type="EMBL" id="ACT49516.1"/>
    </source>
</evidence>
<accession>C6X8P6</accession>
<comment type="subunit">
    <text evidence="4 11">Homodimer.</text>
</comment>
<keyword evidence="6 11" id="KW-0028">Amino-acid biosynthesis</keyword>
<dbReference type="GO" id="GO:0030170">
    <property type="term" value="F:pyridoxal phosphate binding"/>
    <property type="evidence" value="ECO:0007669"/>
    <property type="project" value="InterPro"/>
</dbReference>
<evidence type="ECO:0000256" key="2">
    <source>
        <dbReference type="ARBA" id="ARBA00005011"/>
    </source>
</evidence>
<dbReference type="Pfam" id="PF00155">
    <property type="entry name" value="Aminotran_1_2"/>
    <property type="match status" value="1"/>
</dbReference>
<evidence type="ECO:0000256" key="8">
    <source>
        <dbReference type="ARBA" id="ARBA00022898"/>
    </source>
</evidence>
<feature type="modified residue" description="N6-(pyridoxal phosphate)lysine" evidence="11">
    <location>
        <position position="210"/>
    </location>
</feature>
<dbReference type="PANTHER" id="PTHR42885">
    <property type="entry name" value="HISTIDINOL-PHOSPHATE AMINOTRANSFERASE-RELATED"/>
    <property type="match status" value="1"/>
</dbReference>
<feature type="domain" description="Aminotransferase class I/classII large" evidence="12">
    <location>
        <begin position="25"/>
        <end position="348"/>
    </location>
</feature>
<dbReference type="InterPro" id="IPR004839">
    <property type="entry name" value="Aminotransferase_I/II_large"/>
</dbReference>
<evidence type="ECO:0000256" key="10">
    <source>
        <dbReference type="ARBA" id="ARBA00047481"/>
    </source>
</evidence>
<evidence type="ECO:0000256" key="3">
    <source>
        <dbReference type="ARBA" id="ARBA00007970"/>
    </source>
</evidence>
<dbReference type="CDD" id="cd00609">
    <property type="entry name" value="AAT_like"/>
    <property type="match status" value="1"/>
</dbReference>
<dbReference type="PROSITE" id="PS00599">
    <property type="entry name" value="AA_TRANSFER_CLASS_2"/>
    <property type="match status" value="1"/>
</dbReference>
<keyword evidence="7 11" id="KW-0808">Transferase</keyword>
<dbReference type="Proteomes" id="UP000002743">
    <property type="component" value="Chromosome"/>
</dbReference>
<organism evidence="13 14">
    <name type="scientific">Methylovorus glucosotrophus (strain SIP3-4)</name>
    <dbReference type="NCBI Taxonomy" id="582744"/>
    <lineage>
        <taxon>Bacteria</taxon>
        <taxon>Pseudomonadati</taxon>
        <taxon>Pseudomonadota</taxon>
        <taxon>Betaproteobacteria</taxon>
        <taxon>Nitrosomonadales</taxon>
        <taxon>Methylophilaceae</taxon>
        <taxon>Methylovorus</taxon>
    </lineage>
</organism>
<comment type="pathway">
    <text evidence="2 11">Amino-acid biosynthesis; L-histidine biosynthesis; L-histidine from 5-phospho-alpha-D-ribose 1-diphosphate: step 7/9.</text>
</comment>
<dbReference type="InterPro" id="IPR001917">
    <property type="entry name" value="Aminotrans_II_pyridoxalP_BS"/>
</dbReference>
<evidence type="ECO:0000313" key="14">
    <source>
        <dbReference type="Proteomes" id="UP000002743"/>
    </source>
</evidence>
<reference evidence="14" key="1">
    <citation type="submission" date="2009-07" db="EMBL/GenBank/DDBJ databases">
        <title>Complete sequence of chromosome of Methylovorus sp. SIP3-4.</title>
        <authorList>
            <person name="Lucas S."/>
            <person name="Copeland A."/>
            <person name="Lapidus A."/>
            <person name="Glavina del Rio T."/>
            <person name="Tice H."/>
            <person name="Bruce D."/>
            <person name="Goodwin L."/>
            <person name="Pitluck S."/>
            <person name="Clum A."/>
            <person name="Larimer F."/>
            <person name="Land M."/>
            <person name="Hauser L."/>
            <person name="Kyrpides N."/>
            <person name="Mikhailova N."/>
            <person name="Kayluzhnaya M."/>
            <person name="Chistoserdova L."/>
        </authorList>
    </citation>
    <scope>NUCLEOTIDE SEQUENCE [LARGE SCALE GENOMIC DNA]</scope>
    <source>
        <strain evidence="14">SIP3-4</strain>
    </source>
</reference>
<dbReference type="RefSeq" id="WP_015829248.1">
    <property type="nucleotide sequence ID" value="NC_012969.1"/>
</dbReference>
<evidence type="ECO:0000256" key="11">
    <source>
        <dbReference type="HAMAP-Rule" id="MF_01023"/>
    </source>
</evidence>
<keyword evidence="8 11" id="KW-0663">Pyridoxal phosphate</keyword>
<dbReference type="PANTHER" id="PTHR42885:SF2">
    <property type="entry name" value="HISTIDINOL-PHOSPHATE AMINOTRANSFERASE"/>
    <property type="match status" value="1"/>
</dbReference>
<dbReference type="AlphaFoldDB" id="C6X8P6"/>
<protein>
    <recommendedName>
        <fullName evidence="11">Histidinol-phosphate aminotransferase</fullName>
        <ecNumber evidence="11">2.6.1.9</ecNumber>
    </recommendedName>
    <alternativeName>
        <fullName evidence="11">Imidazole acetol-phosphate transaminase</fullName>
    </alternativeName>
</protein>
<dbReference type="EMBL" id="CP001674">
    <property type="protein sequence ID" value="ACT49516.1"/>
    <property type="molecule type" value="Genomic_DNA"/>
</dbReference>
<keyword evidence="5 11" id="KW-0032">Aminotransferase</keyword>
<dbReference type="NCBIfam" id="TIGR01141">
    <property type="entry name" value="hisC"/>
    <property type="match status" value="1"/>
</dbReference>
<name>C6X8P6_METGS</name>
<evidence type="ECO:0000256" key="9">
    <source>
        <dbReference type="ARBA" id="ARBA00023102"/>
    </source>
</evidence>
<dbReference type="InterPro" id="IPR015424">
    <property type="entry name" value="PyrdxlP-dep_Trfase"/>
</dbReference>
<keyword evidence="14" id="KW-1185">Reference proteome</keyword>
<evidence type="ECO:0000259" key="12">
    <source>
        <dbReference type="Pfam" id="PF00155"/>
    </source>
</evidence>
<evidence type="ECO:0000256" key="7">
    <source>
        <dbReference type="ARBA" id="ARBA00022679"/>
    </source>
</evidence>
<comment type="cofactor">
    <cofactor evidence="1 11">
        <name>pyridoxal 5'-phosphate</name>
        <dbReference type="ChEBI" id="CHEBI:597326"/>
    </cofactor>
</comment>
<dbReference type="SUPFAM" id="SSF53383">
    <property type="entry name" value="PLP-dependent transferases"/>
    <property type="match status" value="1"/>
</dbReference>
<evidence type="ECO:0000256" key="1">
    <source>
        <dbReference type="ARBA" id="ARBA00001933"/>
    </source>
</evidence>
<dbReference type="UniPathway" id="UPA00031">
    <property type="reaction ID" value="UER00012"/>
</dbReference>
<dbReference type="EC" id="2.6.1.9" evidence="11"/>
<dbReference type="STRING" id="582744.Msip34_0267"/>